<evidence type="ECO:0000313" key="3">
    <source>
        <dbReference type="Proteomes" id="UP001153269"/>
    </source>
</evidence>
<gene>
    <name evidence="2" type="ORF">PLEPLA_LOCUS41201</name>
</gene>
<sequence>MRESEVKKREEMGNMDPLAEENYGPTEDLHVTFLYSGPPRQQQKKLHVSLDGHKKRHNAESKQSQEAGDACSGPAHVAHPWRSSPLMLDVWLEVCAQTVWEVEAQSGSH</sequence>
<proteinExistence type="predicted"/>
<reference evidence="2" key="1">
    <citation type="submission" date="2020-03" db="EMBL/GenBank/DDBJ databases">
        <authorList>
            <person name="Weist P."/>
        </authorList>
    </citation>
    <scope>NUCLEOTIDE SEQUENCE</scope>
</reference>
<feature type="compositionally biased region" description="Basic residues" evidence="1">
    <location>
        <begin position="42"/>
        <end position="57"/>
    </location>
</feature>
<feature type="region of interest" description="Disordered" evidence="1">
    <location>
        <begin position="36"/>
        <end position="78"/>
    </location>
</feature>
<feature type="compositionally biased region" description="Basic and acidic residues" evidence="1">
    <location>
        <begin position="1"/>
        <end position="12"/>
    </location>
</feature>
<dbReference type="EMBL" id="CADEAL010004169">
    <property type="protein sequence ID" value="CAB1453448.1"/>
    <property type="molecule type" value="Genomic_DNA"/>
</dbReference>
<name>A0A9N7Z2Q0_PLEPL</name>
<accession>A0A9N7Z2Q0</accession>
<organism evidence="2 3">
    <name type="scientific">Pleuronectes platessa</name>
    <name type="common">European plaice</name>
    <dbReference type="NCBI Taxonomy" id="8262"/>
    <lineage>
        <taxon>Eukaryota</taxon>
        <taxon>Metazoa</taxon>
        <taxon>Chordata</taxon>
        <taxon>Craniata</taxon>
        <taxon>Vertebrata</taxon>
        <taxon>Euteleostomi</taxon>
        <taxon>Actinopterygii</taxon>
        <taxon>Neopterygii</taxon>
        <taxon>Teleostei</taxon>
        <taxon>Neoteleostei</taxon>
        <taxon>Acanthomorphata</taxon>
        <taxon>Carangaria</taxon>
        <taxon>Pleuronectiformes</taxon>
        <taxon>Pleuronectoidei</taxon>
        <taxon>Pleuronectidae</taxon>
        <taxon>Pleuronectes</taxon>
    </lineage>
</organism>
<keyword evidence="3" id="KW-1185">Reference proteome</keyword>
<feature type="region of interest" description="Disordered" evidence="1">
    <location>
        <begin position="1"/>
        <end position="23"/>
    </location>
</feature>
<evidence type="ECO:0000256" key="1">
    <source>
        <dbReference type="SAM" id="MobiDB-lite"/>
    </source>
</evidence>
<dbReference type="AlphaFoldDB" id="A0A9N7Z2Q0"/>
<comment type="caution">
    <text evidence="2">The sequence shown here is derived from an EMBL/GenBank/DDBJ whole genome shotgun (WGS) entry which is preliminary data.</text>
</comment>
<dbReference type="Proteomes" id="UP001153269">
    <property type="component" value="Unassembled WGS sequence"/>
</dbReference>
<evidence type="ECO:0000313" key="2">
    <source>
        <dbReference type="EMBL" id="CAB1453448.1"/>
    </source>
</evidence>
<protein>
    <submittedName>
        <fullName evidence="2">Uncharacterized protein</fullName>
    </submittedName>
</protein>